<dbReference type="SUPFAM" id="SSF55785">
    <property type="entry name" value="PYP-like sensor domain (PAS domain)"/>
    <property type="match status" value="2"/>
</dbReference>
<dbReference type="CDD" id="cd00130">
    <property type="entry name" value="PAS"/>
    <property type="match status" value="2"/>
</dbReference>
<dbReference type="AlphaFoldDB" id="A0A0M3QGM7"/>
<evidence type="ECO:0000259" key="6">
    <source>
        <dbReference type="PROSITE" id="PS50045"/>
    </source>
</evidence>
<keyword evidence="3" id="KW-0805">Transcription regulation</keyword>
<feature type="domain" description="Sigma-54 factor interaction" evidence="6">
    <location>
        <begin position="268"/>
        <end position="496"/>
    </location>
</feature>
<dbReference type="SUPFAM" id="SSF52540">
    <property type="entry name" value="P-loop containing nucleoside triphosphate hydrolases"/>
    <property type="match status" value="1"/>
</dbReference>
<dbReference type="Pfam" id="PF25601">
    <property type="entry name" value="AAA_lid_14"/>
    <property type="match status" value="1"/>
</dbReference>
<keyword evidence="4" id="KW-0238">DNA-binding</keyword>
<dbReference type="PRINTS" id="PR01590">
    <property type="entry name" value="HTHFIS"/>
</dbReference>
<keyword evidence="2" id="KW-0067">ATP-binding</keyword>
<keyword evidence="5" id="KW-0804">Transcription</keyword>
<accession>A0A0M3QGM7</accession>
<dbReference type="InterPro" id="IPR035965">
    <property type="entry name" value="PAS-like_dom_sf"/>
</dbReference>
<evidence type="ECO:0000256" key="3">
    <source>
        <dbReference type="ARBA" id="ARBA00023015"/>
    </source>
</evidence>
<dbReference type="GO" id="GO:0043565">
    <property type="term" value="F:sequence-specific DNA binding"/>
    <property type="evidence" value="ECO:0007669"/>
    <property type="project" value="InterPro"/>
</dbReference>
<dbReference type="Pfam" id="PF02954">
    <property type="entry name" value="HTH_8"/>
    <property type="match status" value="1"/>
</dbReference>
<dbReference type="PATRIC" id="fig|1603606.3.peg.3610"/>
<dbReference type="Pfam" id="PF13426">
    <property type="entry name" value="PAS_9"/>
    <property type="match status" value="1"/>
</dbReference>
<feature type="domain" description="PAS" evidence="7">
    <location>
        <begin position="11"/>
        <end position="49"/>
    </location>
</feature>
<organism evidence="9 10">
    <name type="scientific">Desulfuromonas soudanensis</name>
    <dbReference type="NCBI Taxonomy" id="1603606"/>
    <lineage>
        <taxon>Bacteria</taxon>
        <taxon>Pseudomonadati</taxon>
        <taxon>Thermodesulfobacteriota</taxon>
        <taxon>Desulfuromonadia</taxon>
        <taxon>Desulfuromonadales</taxon>
        <taxon>Desulfuromonadaceae</taxon>
        <taxon>Desulfuromonas</taxon>
    </lineage>
</organism>
<dbReference type="GO" id="GO:0006355">
    <property type="term" value="P:regulation of DNA-templated transcription"/>
    <property type="evidence" value="ECO:0007669"/>
    <property type="project" value="InterPro"/>
</dbReference>
<dbReference type="Gene3D" id="1.10.8.60">
    <property type="match status" value="1"/>
</dbReference>
<dbReference type="PROSITE" id="PS50113">
    <property type="entry name" value="PAC"/>
    <property type="match status" value="1"/>
</dbReference>
<dbReference type="Pfam" id="PF08448">
    <property type="entry name" value="PAS_4"/>
    <property type="match status" value="1"/>
</dbReference>
<dbReference type="PROSITE" id="PS00676">
    <property type="entry name" value="SIGMA54_INTERACT_2"/>
    <property type="match status" value="1"/>
</dbReference>
<dbReference type="InterPro" id="IPR003593">
    <property type="entry name" value="AAA+_ATPase"/>
</dbReference>
<dbReference type="InterPro" id="IPR025943">
    <property type="entry name" value="Sigma_54_int_dom_ATP-bd_2"/>
</dbReference>
<dbReference type="InterPro" id="IPR058031">
    <property type="entry name" value="AAA_lid_NorR"/>
</dbReference>
<dbReference type="CDD" id="cd00009">
    <property type="entry name" value="AAA"/>
    <property type="match status" value="1"/>
</dbReference>
<feature type="domain" description="PAC" evidence="8">
    <location>
        <begin position="209"/>
        <end position="261"/>
    </location>
</feature>
<dbReference type="PROSITE" id="PS00688">
    <property type="entry name" value="SIGMA54_INTERACT_3"/>
    <property type="match status" value="1"/>
</dbReference>
<dbReference type="InterPro" id="IPR002197">
    <property type="entry name" value="HTH_Fis"/>
</dbReference>
<feature type="domain" description="PAS" evidence="7">
    <location>
        <begin position="136"/>
        <end position="180"/>
    </location>
</feature>
<evidence type="ECO:0000256" key="1">
    <source>
        <dbReference type="ARBA" id="ARBA00022741"/>
    </source>
</evidence>
<evidence type="ECO:0000313" key="9">
    <source>
        <dbReference type="EMBL" id="ALC18073.1"/>
    </source>
</evidence>
<dbReference type="STRING" id="1603606.DSOUD_3354"/>
<dbReference type="Gene3D" id="3.40.50.300">
    <property type="entry name" value="P-loop containing nucleotide triphosphate hydrolases"/>
    <property type="match status" value="1"/>
</dbReference>
<gene>
    <name evidence="9" type="ORF">DSOUD_3354</name>
</gene>
<dbReference type="PROSITE" id="PS00675">
    <property type="entry name" value="SIGMA54_INTERACT_1"/>
    <property type="match status" value="1"/>
</dbReference>
<evidence type="ECO:0000259" key="7">
    <source>
        <dbReference type="PROSITE" id="PS50112"/>
    </source>
</evidence>
<sequence length="568" mass="63790">MHDNLLPDRWLFDQMSQGMLMLDLNRRVLALNRSAQEFLRLGEEEAIGRPCWEVSGFSLCADQCPFHEVVETREGRKTLGFECSRNRSSASLCLDVVPLRDASGAVVAVMESFRDASLVKDLADRLQKKQTLLTQEMERSRTVINSIADGIYTVDLDMRITGFSRSAEKMTGFAEEEVLGLTCREVLRTSVCDTDCPLKWTLKNQKPVQNCVANLVAKDGRRLPAFLSSDLLRDGDGDVFGCIGIIRDRSEVESLKAKLLNEYSFSDFVGKSKSMEEIFGRIRTVAATEATVLIQGESGTGKEIMARAIHFRSSRKGDAFVKVNCASLAESLLESELFGHEKGAFTGAHKDKPGRFELANGGTIFLDEIGDTSLALQAKLLRVLQEKEFERVGGIETLKADVRVIAATNKNLLREIEKGTFREDLYYRLCVVPISIPPLRERKEDLPLLVETFIQKFNARGERIFEVSSRAMAVLMAYDWPGNVRELENAVEHAYVTSTTGRIERQFLPASLFRSAATPGERDTPVRAEEQQILTVLQAHRWHKHDAALELGISRTTLWRKMKQMGLE</sequence>
<dbReference type="InterPro" id="IPR000700">
    <property type="entry name" value="PAS-assoc_C"/>
</dbReference>
<dbReference type="SUPFAM" id="SSF46689">
    <property type="entry name" value="Homeodomain-like"/>
    <property type="match status" value="1"/>
</dbReference>
<dbReference type="InterPro" id="IPR002078">
    <property type="entry name" value="Sigma_54_int"/>
</dbReference>
<proteinExistence type="predicted"/>
<dbReference type="GO" id="GO:0005524">
    <property type="term" value="F:ATP binding"/>
    <property type="evidence" value="ECO:0007669"/>
    <property type="project" value="UniProtKB-KW"/>
</dbReference>
<dbReference type="Gene3D" id="1.10.10.60">
    <property type="entry name" value="Homeodomain-like"/>
    <property type="match status" value="1"/>
</dbReference>
<evidence type="ECO:0000259" key="8">
    <source>
        <dbReference type="PROSITE" id="PS50113"/>
    </source>
</evidence>
<reference evidence="9 10" key="1">
    <citation type="submission" date="2015-07" db="EMBL/GenBank/DDBJ databases">
        <title>Isolation and Genomic Characterization of a Novel Halophilic Metal-Reducing Deltaproteobacterium from the Deep Subsurface.</title>
        <authorList>
            <person name="Badalamenti J.P."/>
            <person name="Summers Z.M."/>
            <person name="Gralnick J.A."/>
            <person name="Bond D.R."/>
        </authorList>
    </citation>
    <scope>NUCLEOTIDE SEQUENCE [LARGE SCALE GENOMIC DNA]</scope>
    <source>
        <strain evidence="9 10">WTL</strain>
    </source>
</reference>
<dbReference type="InterPro" id="IPR000014">
    <property type="entry name" value="PAS"/>
</dbReference>
<evidence type="ECO:0000256" key="2">
    <source>
        <dbReference type="ARBA" id="ARBA00022840"/>
    </source>
</evidence>
<dbReference type="InterPro" id="IPR013656">
    <property type="entry name" value="PAS_4"/>
</dbReference>
<dbReference type="RefSeq" id="WP_198300330.1">
    <property type="nucleotide sequence ID" value="NZ_CP010802.1"/>
</dbReference>
<dbReference type="PANTHER" id="PTHR32071:SF57">
    <property type="entry name" value="C4-DICARBOXYLATE TRANSPORT TRANSCRIPTIONAL REGULATORY PROTEIN DCTD"/>
    <property type="match status" value="1"/>
</dbReference>
<dbReference type="InterPro" id="IPR025662">
    <property type="entry name" value="Sigma_54_int_dom_ATP-bd_1"/>
</dbReference>
<dbReference type="Proteomes" id="UP000057158">
    <property type="component" value="Chromosome"/>
</dbReference>
<keyword evidence="10" id="KW-1185">Reference proteome</keyword>
<dbReference type="InterPro" id="IPR027417">
    <property type="entry name" value="P-loop_NTPase"/>
</dbReference>
<evidence type="ECO:0000256" key="4">
    <source>
        <dbReference type="ARBA" id="ARBA00023125"/>
    </source>
</evidence>
<protein>
    <submittedName>
        <fullName evidence="9">PAS modulated sigma54 specific transcriptional regulator, Fis family</fullName>
    </submittedName>
</protein>
<dbReference type="InterPro" id="IPR025944">
    <property type="entry name" value="Sigma_54_int_dom_CS"/>
</dbReference>
<evidence type="ECO:0000256" key="5">
    <source>
        <dbReference type="ARBA" id="ARBA00023163"/>
    </source>
</evidence>
<dbReference type="Gene3D" id="3.30.450.20">
    <property type="entry name" value="PAS domain"/>
    <property type="match status" value="2"/>
</dbReference>
<dbReference type="NCBIfam" id="TIGR00229">
    <property type="entry name" value="sensory_box"/>
    <property type="match status" value="1"/>
</dbReference>
<dbReference type="InterPro" id="IPR009057">
    <property type="entry name" value="Homeodomain-like_sf"/>
</dbReference>
<dbReference type="SMART" id="SM00091">
    <property type="entry name" value="PAS"/>
    <property type="match status" value="2"/>
</dbReference>
<dbReference type="EMBL" id="CP010802">
    <property type="protein sequence ID" value="ALC18073.1"/>
    <property type="molecule type" value="Genomic_DNA"/>
</dbReference>
<name>A0A0M3QGM7_9BACT</name>
<dbReference type="PANTHER" id="PTHR32071">
    <property type="entry name" value="TRANSCRIPTIONAL REGULATORY PROTEIN"/>
    <property type="match status" value="1"/>
</dbReference>
<keyword evidence="1" id="KW-0547">Nucleotide-binding</keyword>
<evidence type="ECO:0000313" key="10">
    <source>
        <dbReference type="Proteomes" id="UP000057158"/>
    </source>
</evidence>
<dbReference type="PROSITE" id="PS50045">
    <property type="entry name" value="SIGMA54_INTERACT_4"/>
    <property type="match status" value="1"/>
</dbReference>
<dbReference type="KEGG" id="des:DSOUD_3354"/>
<dbReference type="SMART" id="SM00382">
    <property type="entry name" value="AAA"/>
    <property type="match status" value="1"/>
</dbReference>
<dbReference type="PROSITE" id="PS50112">
    <property type="entry name" value="PAS"/>
    <property type="match status" value="2"/>
</dbReference>
<dbReference type="FunFam" id="3.40.50.300:FF:000006">
    <property type="entry name" value="DNA-binding transcriptional regulator NtrC"/>
    <property type="match status" value="1"/>
</dbReference>
<dbReference type="Pfam" id="PF00158">
    <property type="entry name" value="Sigma54_activat"/>
    <property type="match status" value="1"/>
</dbReference>